<gene>
    <name evidence="1" type="ORF">EVAR_93754_1</name>
</gene>
<evidence type="ECO:0000313" key="1">
    <source>
        <dbReference type="EMBL" id="GBP98521.1"/>
    </source>
</evidence>
<organism evidence="1 2">
    <name type="scientific">Eumeta variegata</name>
    <name type="common">Bagworm moth</name>
    <name type="synonym">Eumeta japonica</name>
    <dbReference type="NCBI Taxonomy" id="151549"/>
    <lineage>
        <taxon>Eukaryota</taxon>
        <taxon>Metazoa</taxon>
        <taxon>Ecdysozoa</taxon>
        <taxon>Arthropoda</taxon>
        <taxon>Hexapoda</taxon>
        <taxon>Insecta</taxon>
        <taxon>Pterygota</taxon>
        <taxon>Neoptera</taxon>
        <taxon>Endopterygota</taxon>
        <taxon>Lepidoptera</taxon>
        <taxon>Glossata</taxon>
        <taxon>Ditrysia</taxon>
        <taxon>Tineoidea</taxon>
        <taxon>Psychidae</taxon>
        <taxon>Oiketicinae</taxon>
        <taxon>Eumeta</taxon>
    </lineage>
</organism>
<comment type="caution">
    <text evidence="1">The sequence shown here is derived from an EMBL/GenBank/DDBJ whole genome shotgun (WGS) entry which is preliminary data.</text>
</comment>
<dbReference type="AlphaFoldDB" id="A0A4C2ACD7"/>
<dbReference type="Proteomes" id="UP000299102">
    <property type="component" value="Unassembled WGS sequence"/>
</dbReference>
<evidence type="ECO:0000313" key="2">
    <source>
        <dbReference type="Proteomes" id="UP000299102"/>
    </source>
</evidence>
<sequence length="82" mass="9500">MCPFRWRVPSLLVVTQRDITHMPLEGAVCPDCTLHALDVRARLPLRQPGYLLRESQRLSRPHRALAQTVCRRAPTCRCCRCF</sequence>
<dbReference type="EMBL" id="BGZK01003156">
    <property type="protein sequence ID" value="GBP98521.1"/>
    <property type="molecule type" value="Genomic_DNA"/>
</dbReference>
<keyword evidence="2" id="KW-1185">Reference proteome</keyword>
<proteinExistence type="predicted"/>
<name>A0A4C2ACD7_EUMVA</name>
<reference evidence="1 2" key="1">
    <citation type="journal article" date="2019" name="Commun. Biol.">
        <title>The bagworm genome reveals a unique fibroin gene that provides high tensile strength.</title>
        <authorList>
            <person name="Kono N."/>
            <person name="Nakamura H."/>
            <person name="Ohtoshi R."/>
            <person name="Tomita M."/>
            <person name="Numata K."/>
            <person name="Arakawa K."/>
        </authorList>
    </citation>
    <scope>NUCLEOTIDE SEQUENCE [LARGE SCALE GENOMIC DNA]</scope>
</reference>
<protein>
    <submittedName>
        <fullName evidence="1">Uncharacterized protein</fullName>
    </submittedName>
</protein>
<accession>A0A4C2ACD7</accession>